<dbReference type="AlphaFoldDB" id="A0ABD7QQ97"/>
<protein>
    <submittedName>
        <fullName evidence="1">Uncharacterized protein</fullName>
    </submittedName>
</protein>
<organism evidence="1 2">
    <name type="scientific">Raoultella ornithinolytica</name>
    <name type="common">Klebsiella ornithinolytica</name>
    <dbReference type="NCBI Taxonomy" id="54291"/>
    <lineage>
        <taxon>Bacteria</taxon>
        <taxon>Pseudomonadati</taxon>
        <taxon>Pseudomonadota</taxon>
        <taxon>Gammaproteobacteria</taxon>
        <taxon>Enterobacterales</taxon>
        <taxon>Enterobacteriaceae</taxon>
        <taxon>Klebsiella/Raoultella group</taxon>
        <taxon>Raoultella</taxon>
    </lineage>
</organism>
<gene>
    <name evidence="1" type="ORF">EC841_101782</name>
</gene>
<evidence type="ECO:0000313" key="2">
    <source>
        <dbReference type="Proteomes" id="UP000295263"/>
    </source>
</evidence>
<evidence type="ECO:0000313" key="1">
    <source>
        <dbReference type="EMBL" id="TCQ76968.1"/>
    </source>
</evidence>
<sequence>MAGLSCSWSPTLIVDLIKNIAWPVVVLFIGFSFKARLLEVIRSFFSKNTVSEISATISGVSAKFMAARQSTETLERTNSSSVTLPEGMSVESVKETHEKNKTEYSEKLYQSIIKHVATLDINDEEKIQLLSREVSVLQSAMRYFEINKVLFRSQYDLFCKIFFGEGYIRKSDALLYFEQIRSNNIEAIGDWDWNKYTAYPVGSSLIYEEDDGYKLTLIGGSYVAFMQKRPQLIEELTKL</sequence>
<name>A0ABD7QQ97_RAOOR</name>
<dbReference type="Proteomes" id="UP000295263">
    <property type="component" value="Unassembled WGS sequence"/>
</dbReference>
<comment type="caution">
    <text evidence="1">The sequence shown here is derived from an EMBL/GenBank/DDBJ whole genome shotgun (WGS) entry which is preliminary data.</text>
</comment>
<proteinExistence type="predicted"/>
<reference evidence="1 2" key="1">
    <citation type="submission" date="2019-03" db="EMBL/GenBank/DDBJ databases">
        <title>Genomic analyses of the natural microbiome of Caenorhabditis elegans.</title>
        <authorList>
            <person name="Samuel B."/>
        </authorList>
    </citation>
    <scope>NUCLEOTIDE SEQUENCE [LARGE SCALE GENOMIC DNA]</scope>
    <source>
        <strain evidence="1 2">JUb54</strain>
    </source>
</reference>
<dbReference type="RefSeq" id="WP_132510681.1">
    <property type="nucleotide sequence ID" value="NZ_SLYQ01000001.1"/>
</dbReference>
<accession>A0ABD7QQ97</accession>
<dbReference type="EMBL" id="SLYQ01000001">
    <property type="protein sequence ID" value="TCQ76968.1"/>
    <property type="molecule type" value="Genomic_DNA"/>
</dbReference>